<accession>A0A7I4A1X5</accession>
<reference evidence="2 3" key="1">
    <citation type="journal article" date="2008" name="Science">
        <title>The Physcomitrella genome reveals evolutionary insights into the conquest of land by plants.</title>
        <authorList>
            <person name="Rensing S."/>
            <person name="Lang D."/>
            <person name="Zimmer A."/>
            <person name="Terry A."/>
            <person name="Salamov A."/>
            <person name="Shapiro H."/>
            <person name="Nishiyama T."/>
            <person name="Perroud P.-F."/>
            <person name="Lindquist E."/>
            <person name="Kamisugi Y."/>
            <person name="Tanahashi T."/>
            <person name="Sakakibara K."/>
            <person name="Fujita T."/>
            <person name="Oishi K."/>
            <person name="Shin-I T."/>
            <person name="Kuroki Y."/>
            <person name="Toyoda A."/>
            <person name="Suzuki Y."/>
            <person name="Hashimoto A."/>
            <person name="Yamaguchi K."/>
            <person name="Sugano A."/>
            <person name="Kohara Y."/>
            <person name="Fujiyama A."/>
            <person name="Anterola A."/>
            <person name="Aoki S."/>
            <person name="Ashton N."/>
            <person name="Barbazuk W.B."/>
            <person name="Barker E."/>
            <person name="Bennetzen J."/>
            <person name="Bezanilla M."/>
            <person name="Blankenship R."/>
            <person name="Cho S.H."/>
            <person name="Dutcher S."/>
            <person name="Estelle M."/>
            <person name="Fawcett J.A."/>
            <person name="Gundlach H."/>
            <person name="Hanada K."/>
            <person name="Heyl A."/>
            <person name="Hicks K.A."/>
            <person name="Hugh J."/>
            <person name="Lohr M."/>
            <person name="Mayer K."/>
            <person name="Melkozernov A."/>
            <person name="Murata T."/>
            <person name="Nelson D."/>
            <person name="Pils B."/>
            <person name="Prigge M."/>
            <person name="Reiss B."/>
            <person name="Renner T."/>
            <person name="Rombauts S."/>
            <person name="Rushton P."/>
            <person name="Sanderfoot A."/>
            <person name="Schween G."/>
            <person name="Shiu S.-H."/>
            <person name="Stueber K."/>
            <person name="Theodoulou F.L."/>
            <person name="Tu H."/>
            <person name="Van de Peer Y."/>
            <person name="Verrier P.J."/>
            <person name="Waters E."/>
            <person name="Wood A."/>
            <person name="Yang L."/>
            <person name="Cove D."/>
            <person name="Cuming A."/>
            <person name="Hasebe M."/>
            <person name="Lucas S."/>
            <person name="Mishler D.B."/>
            <person name="Reski R."/>
            <person name="Grigoriev I."/>
            <person name="Quatrano R.S."/>
            <person name="Boore J.L."/>
        </authorList>
    </citation>
    <scope>NUCLEOTIDE SEQUENCE [LARGE SCALE GENOMIC DNA]</scope>
    <source>
        <strain evidence="2 3">cv. Gransden 2004</strain>
    </source>
</reference>
<dbReference type="EMBL" id="ABEU02000010">
    <property type="status" value="NOT_ANNOTATED_CDS"/>
    <property type="molecule type" value="Genomic_DNA"/>
</dbReference>
<feature type="compositionally biased region" description="Gly residues" evidence="1">
    <location>
        <begin position="25"/>
        <end position="38"/>
    </location>
</feature>
<feature type="compositionally biased region" description="Low complexity" evidence="1">
    <location>
        <begin position="1234"/>
        <end position="1255"/>
    </location>
</feature>
<dbReference type="PANTHER" id="PTHR34798">
    <property type="entry name" value="PROTEIN TIME FOR COFFEE"/>
    <property type="match status" value="1"/>
</dbReference>
<name>A0A7I4A1X5_PHYPA</name>
<feature type="region of interest" description="Disordered" evidence="1">
    <location>
        <begin position="1363"/>
        <end position="1682"/>
    </location>
</feature>
<feature type="compositionally biased region" description="Polar residues" evidence="1">
    <location>
        <begin position="1287"/>
        <end position="1301"/>
    </location>
</feature>
<feature type="compositionally biased region" description="Low complexity" evidence="1">
    <location>
        <begin position="1619"/>
        <end position="1630"/>
    </location>
</feature>
<feature type="compositionally biased region" description="Low complexity" evidence="1">
    <location>
        <begin position="1433"/>
        <end position="1449"/>
    </location>
</feature>
<evidence type="ECO:0000256" key="1">
    <source>
        <dbReference type="SAM" id="MobiDB-lite"/>
    </source>
</evidence>
<dbReference type="EnsemblPlants" id="Pp3c10_24130V3.1">
    <property type="protein sequence ID" value="Pp3c10_24130V3.1"/>
    <property type="gene ID" value="Pp3c10_24130"/>
</dbReference>
<feature type="region of interest" description="Disordered" evidence="1">
    <location>
        <begin position="25"/>
        <end position="52"/>
    </location>
</feature>
<feature type="region of interest" description="Disordered" evidence="1">
    <location>
        <begin position="989"/>
        <end position="1041"/>
    </location>
</feature>
<reference evidence="2" key="3">
    <citation type="submission" date="2020-12" db="UniProtKB">
        <authorList>
            <consortium name="EnsemblPlants"/>
        </authorList>
    </citation>
    <scope>IDENTIFICATION</scope>
</reference>
<feature type="compositionally biased region" description="Low complexity" evidence="1">
    <location>
        <begin position="1018"/>
        <end position="1035"/>
    </location>
</feature>
<dbReference type="Proteomes" id="UP000006727">
    <property type="component" value="Chromosome 10"/>
</dbReference>
<dbReference type="InParanoid" id="A0A7I4A1X5"/>
<feature type="region of interest" description="Disordered" evidence="1">
    <location>
        <begin position="130"/>
        <end position="176"/>
    </location>
</feature>
<keyword evidence="3" id="KW-1185">Reference proteome</keyword>
<feature type="region of interest" description="Disordered" evidence="1">
    <location>
        <begin position="1287"/>
        <end position="1345"/>
    </location>
</feature>
<feature type="compositionally biased region" description="Polar residues" evidence="1">
    <location>
        <begin position="1385"/>
        <end position="1406"/>
    </location>
</feature>
<feature type="compositionally biased region" description="Polar residues" evidence="1">
    <location>
        <begin position="1187"/>
        <end position="1208"/>
    </location>
</feature>
<dbReference type="Gramene" id="Pp3c10_24130V3.1">
    <property type="protein sequence ID" value="Pp3c10_24130V3.1"/>
    <property type="gene ID" value="Pp3c10_24130"/>
</dbReference>
<feature type="compositionally biased region" description="Low complexity" evidence="1">
    <location>
        <begin position="1484"/>
        <end position="1499"/>
    </location>
</feature>
<reference evidence="2 3" key="2">
    <citation type="journal article" date="2018" name="Plant J.">
        <title>The Physcomitrella patens chromosome-scale assembly reveals moss genome structure and evolution.</title>
        <authorList>
            <person name="Lang D."/>
            <person name="Ullrich K.K."/>
            <person name="Murat F."/>
            <person name="Fuchs J."/>
            <person name="Jenkins J."/>
            <person name="Haas F.B."/>
            <person name="Piednoel M."/>
            <person name="Gundlach H."/>
            <person name="Van Bel M."/>
            <person name="Meyberg R."/>
            <person name="Vives C."/>
            <person name="Morata J."/>
            <person name="Symeonidi A."/>
            <person name="Hiss M."/>
            <person name="Muchero W."/>
            <person name="Kamisugi Y."/>
            <person name="Saleh O."/>
            <person name="Blanc G."/>
            <person name="Decker E.L."/>
            <person name="van Gessel N."/>
            <person name="Grimwood J."/>
            <person name="Hayes R.D."/>
            <person name="Graham S.W."/>
            <person name="Gunter L.E."/>
            <person name="McDaniel S.F."/>
            <person name="Hoernstein S.N.W."/>
            <person name="Larsson A."/>
            <person name="Li F.W."/>
            <person name="Perroud P.F."/>
            <person name="Phillips J."/>
            <person name="Ranjan P."/>
            <person name="Rokshar D.S."/>
            <person name="Rothfels C.J."/>
            <person name="Schneider L."/>
            <person name="Shu S."/>
            <person name="Stevenson D.W."/>
            <person name="Thummler F."/>
            <person name="Tillich M."/>
            <person name="Villarreal Aguilar J.C."/>
            <person name="Widiez T."/>
            <person name="Wong G.K."/>
            <person name="Wymore A."/>
            <person name="Zhang Y."/>
            <person name="Zimmer A.D."/>
            <person name="Quatrano R.S."/>
            <person name="Mayer K.F.X."/>
            <person name="Goodstein D."/>
            <person name="Casacuberta J.M."/>
            <person name="Vandepoele K."/>
            <person name="Reski R."/>
            <person name="Cuming A.C."/>
            <person name="Tuskan G.A."/>
            <person name="Maumus F."/>
            <person name="Salse J."/>
            <person name="Schmutz J."/>
            <person name="Rensing S.A."/>
        </authorList>
    </citation>
    <scope>NUCLEOTIDE SEQUENCE [LARGE SCALE GENOMIC DNA]</scope>
    <source>
        <strain evidence="2 3">cv. Gransden 2004</strain>
    </source>
</reference>
<feature type="compositionally biased region" description="Basic and acidic residues" evidence="1">
    <location>
        <begin position="473"/>
        <end position="532"/>
    </location>
</feature>
<feature type="compositionally biased region" description="Gly residues" evidence="1">
    <location>
        <begin position="1632"/>
        <end position="1663"/>
    </location>
</feature>
<feature type="region of interest" description="Disordered" evidence="1">
    <location>
        <begin position="801"/>
        <end position="893"/>
    </location>
</feature>
<feature type="compositionally biased region" description="Low complexity" evidence="1">
    <location>
        <begin position="154"/>
        <end position="176"/>
    </location>
</feature>
<feature type="region of interest" description="Disordered" evidence="1">
    <location>
        <begin position="1187"/>
        <end position="1255"/>
    </location>
</feature>
<feature type="region of interest" description="Disordered" evidence="1">
    <location>
        <begin position="751"/>
        <end position="773"/>
    </location>
</feature>
<feature type="region of interest" description="Disordered" evidence="1">
    <location>
        <begin position="1142"/>
        <end position="1169"/>
    </location>
</feature>
<feature type="region of interest" description="Disordered" evidence="1">
    <location>
        <begin position="195"/>
        <end position="239"/>
    </location>
</feature>
<proteinExistence type="predicted"/>
<feature type="compositionally biased region" description="Gly residues" evidence="1">
    <location>
        <begin position="1574"/>
        <end position="1587"/>
    </location>
</feature>
<feature type="compositionally biased region" description="Low complexity" evidence="1">
    <location>
        <begin position="1330"/>
        <end position="1345"/>
    </location>
</feature>
<feature type="compositionally biased region" description="Polar residues" evidence="1">
    <location>
        <begin position="1146"/>
        <end position="1157"/>
    </location>
</feature>
<protein>
    <submittedName>
        <fullName evidence="2">Uncharacterized protein</fullName>
    </submittedName>
</protein>
<feature type="compositionally biased region" description="Low complexity" evidence="1">
    <location>
        <begin position="1407"/>
        <end position="1425"/>
    </location>
</feature>
<feature type="compositionally biased region" description="Low complexity" evidence="1">
    <location>
        <begin position="1158"/>
        <end position="1169"/>
    </location>
</feature>
<feature type="compositionally biased region" description="Low complexity" evidence="1">
    <location>
        <begin position="1367"/>
        <end position="1380"/>
    </location>
</feature>
<sequence length="1682" mass="169193">MWWSGGGAAIGKRPAEVSMAAVAESGGGGGGGGAGAVGGPSSTPSSLSMVSLKPGKRTDVGYGWRGGEWEDMRTEGWGWGVMQKPSGSKQRNHKLPKVTTPSLVSEQEVEVAEALFDLARMFTQPAAAVVESKPEPRVIHSDLKSEAKLERKISSGSGSSLPPHPSNGPAVSSSVSAAGPAAGAAVAGTVRSSSPVSASAASPMSSPPTGASFAEVTKRKRPRLRTRTDDGGSRPKTGAMTASIALSAVQVKDANQSSSQGPTAERGTVKLEGNVSVTPIVCAISNNVAETASSAPNVAVASSGVAATVTASRGGVADVSTPRTDNNGMEKKVTLLEKTITQCNGEVEAPSSNLLEKGVEGSSVREKKIGMSECSGFGTGPNTSVDVALSASVIAEETITKTELGKRTPELAADIGRQPKREIDLMVAPSNLEDASSSEKYCEGEVGDVREATEKPAVFGQVDLAIAVNVDSSRAETRQHTEESDLAEKEKAKQLKKDEAKDREQELERSRAENDRRREANIQRESARELSKQRAREMEREFTEAIKVATQKSSNTIKGENERVQKAEKAGLGPSATTSTVSVPAPPIAISSAATGRAHSAVSSKSVGVLGCTAEITKSIPGSLGYFPTPAPAAVPEVSSSTLQVPYIVPQRAAWKRCALHVYIAHFIDLQQQLKQHQSFFGGPNQGYSKSYNLNVAVGGSDAVLGGAVGSPMVGGVGAGGADVDATERGLNAAAMAAAAAASMQGAKERAHGVGVAGRKSPGGEQHGGQQAAGLSVQAAAQFFAAGGPYFTHHMVAHGQQAGGGGGGGGVGKQQGQGGRGYGGGGSGAQGLGSQAGSHSHSHSHSHAVQQGQQGGTRAGEREGSTAGENGSSGDGVSSGGHGMSMGGAMNRGASVGPGPLGLAPVAAVMAPQGHAMIQSMAESGRGHQQLSGSISLEQQQQQHHHLMQIHHSQQQYGVNQQPQMQQRSAQNPRNAVVYVEDGLGGKDGTYTSSIGRVSEREVLEDRKLHNKRSSGASSPLSRESDSSSGMQSLSAGGGGIASSRLAGSPYHPMGSVYANMASRPSGQSASMSGTAPVQSQVLAGPKSGVARLKSTGASASASPVTLHMTSQASFAECNPGSSGAVTSTAVQNAFGCQVGKPSEAGQHTQMKLNQRSTPAALPGTTPLPAVSGTDFQAVLAAAMVKSSQGQSTQRATQLGGNINAGSNSRRRTARAGSPVSSAGVPLSPMAPPSKSSGLNSAKSSSSQKSSFPASQKVVVGAASGGGKRASSISSGYPVPSILSSSLMAQSTSGKNSQQPQMHVKGQGQGQGPQQHVGYQSQGSAQGPSQLQQQFHQQQVQQQQQHMMLLQKHPMLHQHIFHHQHLHQQQQPSHIQGSQGVAHQLQESPQATPHQQQPGSGPQTYKPSSQHLQQAQQMQPPQQQFAGGGGNGSLALSPGVSVGAGSNSSEGGGGRSSTNADAGGGGPNGRSCESAKQGGGGSVGMVNAGGQRNGGYVQQYGGGGGVSSGEQQSGSGGSGGPSGYNEGKSKSGAAGRDGGQKAVNEMRVAQGAMAGRGASTMGGSPGAQGSSQRGQGGGGSGSKGGMGQASNLGDVGQSRTSGMMSSSMSGGGGSGGSMSNGQSKNSSSGNVESGGDGRGGTNEGSLQQGGGSGSHGAGGGGVVGSSPIAGMGGQAPTSVVQQ</sequence>
<dbReference type="FunCoup" id="A0A7I4A1X5">
    <property type="interactions" value="1692"/>
</dbReference>
<feature type="compositionally biased region" description="Gly residues" evidence="1">
    <location>
        <begin position="1609"/>
        <end position="1618"/>
    </location>
</feature>
<dbReference type="GO" id="GO:0005634">
    <property type="term" value="C:nucleus"/>
    <property type="evidence" value="ECO:0000318"/>
    <property type="project" value="GO_Central"/>
</dbReference>
<feature type="compositionally biased region" description="Gly residues" evidence="1">
    <location>
        <begin position="801"/>
        <end position="831"/>
    </location>
</feature>
<evidence type="ECO:0000313" key="2">
    <source>
        <dbReference type="EnsemblPlants" id="Pp3c10_24130V3.1"/>
    </source>
</evidence>
<dbReference type="GO" id="GO:0042752">
    <property type="term" value="P:regulation of circadian rhythm"/>
    <property type="evidence" value="ECO:0000318"/>
    <property type="project" value="GO_Central"/>
</dbReference>
<feature type="compositionally biased region" description="Low complexity" evidence="1">
    <location>
        <begin position="195"/>
        <end position="212"/>
    </location>
</feature>
<feature type="compositionally biased region" description="Gly residues" evidence="1">
    <location>
        <begin position="871"/>
        <end position="886"/>
    </location>
</feature>
<dbReference type="InterPro" id="IPR039317">
    <property type="entry name" value="TIC"/>
</dbReference>
<feature type="compositionally biased region" description="Basic and acidic residues" evidence="1">
    <location>
        <begin position="132"/>
        <end position="153"/>
    </location>
</feature>
<dbReference type="PANTHER" id="PTHR34798:SF2">
    <property type="entry name" value="PROTEIN TIME FOR COFFEE"/>
    <property type="match status" value="1"/>
</dbReference>
<organism evidence="2 3">
    <name type="scientific">Physcomitrium patens</name>
    <name type="common">Spreading-leaved earth moss</name>
    <name type="synonym">Physcomitrella patens</name>
    <dbReference type="NCBI Taxonomy" id="3218"/>
    <lineage>
        <taxon>Eukaryota</taxon>
        <taxon>Viridiplantae</taxon>
        <taxon>Streptophyta</taxon>
        <taxon>Embryophyta</taxon>
        <taxon>Bryophyta</taxon>
        <taxon>Bryophytina</taxon>
        <taxon>Bryopsida</taxon>
        <taxon>Funariidae</taxon>
        <taxon>Funariales</taxon>
        <taxon>Funariaceae</taxon>
        <taxon>Physcomitrium</taxon>
    </lineage>
</organism>
<feature type="region of interest" description="Disordered" evidence="1">
    <location>
        <begin position="472"/>
        <end position="532"/>
    </location>
</feature>
<feature type="compositionally biased region" description="Low complexity" evidence="1">
    <location>
        <begin position="39"/>
        <end position="52"/>
    </location>
</feature>
<feature type="compositionally biased region" description="Basic and acidic residues" evidence="1">
    <location>
        <begin position="998"/>
        <end position="1008"/>
    </location>
</feature>
<evidence type="ECO:0000313" key="3">
    <source>
        <dbReference type="Proteomes" id="UP000006727"/>
    </source>
</evidence>